<dbReference type="PANTHER" id="PTHR13390:SF0">
    <property type="entry name" value="LIPID DROPLET-ASSOCIATED HYDROLASE"/>
    <property type="match status" value="1"/>
</dbReference>
<evidence type="ECO:0000256" key="5">
    <source>
        <dbReference type="ARBA" id="ARBA00022677"/>
    </source>
</evidence>
<dbReference type="GO" id="GO:0005783">
    <property type="term" value="C:endoplasmic reticulum"/>
    <property type="evidence" value="ECO:0007669"/>
    <property type="project" value="UniProtKB-SubCell"/>
</dbReference>
<dbReference type="EMBL" id="OV696688">
    <property type="protein sequence ID" value="CAH1256788.1"/>
    <property type="molecule type" value="Genomic_DNA"/>
</dbReference>
<dbReference type="PANTHER" id="PTHR13390">
    <property type="entry name" value="LIPASE"/>
    <property type="match status" value="1"/>
</dbReference>
<dbReference type="EC" id="3.1.1.13" evidence="9"/>
<evidence type="ECO:0000256" key="1">
    <source>
        <dbReference type="ARBA" id="ARBA00004240"/>
    </source>
</evidence>
<evidence type="ECO:0000256" key="2">
    <source>
        <dbReference type="ARBA" id="ARBA00004502"/>
    </source>
</evidence>
<evidence type="ECO:0000256" key="10">
    <source>
        <dbReference type="ARBA" id="ARBA00049527"/>
    </source>
</evidence>
<dbReference type="GO" id="GO:0004771">
    <property type="term" value="F:sterol ester esterase activity"/>
    <property type="evidence" value="ECO:0007669"/>
    <property type="project" value="UniProtKB-EC"/>
</dbReference>
<keyword evidence="12" id="KW-1185">Reference proteome</keyword>
<dbReference type="GO" id="GO:0034389">
    <property type="term" value="P:lipid droplet organization"/>
    <property type="evidence" value="ECO:0007669"/>
    <property type="project" value="UniProtKB-ARBA"/>
</dbReference>
<organism evidence="11 12">
    <name type="scientific">Branchiostoma lanceolatum</name>
    <name type="common">Common lancelet</name>
    <name type="synonym">Amphioxus lanceolatum</name>
    <dbReference type="NCBI Taxonomy" id="7740"/>
    <lineage>
        <taxon>Eukaryota</taxon>
        <taxon>Metazoa</taxon>
        <taxon>Chordata</taxon>
        <taxon>Cephalochordata</taxon>
        <taxon>Leptocardii</taxon>
        <taxon>Amphioxiformes</taxon>
        <taxon>Branchiostomatidae</taxon>
        <taxon>Branchiostoma</taxon>
    </lineage>
</organism>
<dbReference type="GO" id="GO:0005811">
    <property type="term" value="C:lipid droplet"/>
    <property type="evidence" value="ECO:0007669"/>
    <property type="project" value="UniProtKB-SubCell"/>
</dbReference>
<evidence type="ECO:0000256" key="4">
    <source>
        <dbReference type="ARBA" id="ARBA00019242"/>
    </source>
</evidence>
<evidence type="ECO:0000256" key="7">
    <source>
        <dbReference type="ARBA" id="ARBA00022824"/>
    </source>
</evidence>
<protein>
    <recommendedName>
        <fullName evidence="4">Lipid droplet-associated hydrolase</fullName>
        <ecNumber evidence="9">3.1.1.13</ecNumber>
    </recommendedName>
    <alternativeName>
        <fullName evidence="8">Lipid droplet-associated serine hydrolase</fullName>
    </alternativeName>
</protein>
<keyword evidence="5" id="KW-0551">Lipid droplet</keyword>
<comment type="catalytic activity">
    <reaction evidence="10">
        <text>a cholesterol ester + H2O = cholesterol + a fatty acid + H(+)</text>
        <dbReference type="Rhea" id="RHEA:36403"/>
        <dbReference type="ChEBI" id="CHEBI:15377"/>
        <dbReference type="ChEBI" id="CHEBI:15378"/>
        <dbReference type="ChEBI" id="CHEBI:16113"/>
        <dbReference type="ChEBI" id="CHEBI:17002"/>
        <dbReference type="ChEBI" id="CHEBI:28868"/>
        <dbReference type="EC" id="3.1.1.13"/>
    </reaction>
    <physiologicalReaction direction="left-to-right" evidence="10">
        <dbReference type="Rhea" id="RHEA:36404"/>
    </physiologicalReaction>
</comment>
<proteinExistence type="inferred from homology"/>
<dbReference type="AlphaFoldDB" id="A0A8K0EJW3"/>
<dbReference type="Proteomes" id="UP000838412">
    <property type="component" value="Chromosome 3"/>
</dbReference>
<evidence type="ECO:0000313" key="11">
    <source>
        <dbReference type="EMBL" id="CAH1256788.1"/>
    </source>
</evidence>
<dbReference type="Pfam" id="PF10230">
    <property type="entry name" value="LIDHydrolase"/>
    <property type="match status" value="1"/>
</dbReference>
<dbReference type="GO" id="GO:0019915">
    <property type="term" value="P:lipid storage"/>
    <property type="evidence" value="ECO:0007669"/>
    <property type="project" value="InterPro"/>
</dbReference>
<dbReference type="InterPro" id="IPR029058">
    <property type="entry name" value="AB_hydrolase_fold"/>
</dbReference>
<reference evidence="11" key="1">
    <citation type="submission" date="2022-01" db="EMBL/GenBank/DDBJ databases">
        <authorList>
            <person name="Braso-Vives M."/>
        </authorList>
    </citation>
    <scope>NUCLEOTIDE SEQUENCE</scope>
</reference>
<keyword evidence="6" id="KW-0378">Hydrolase</keyword>
<evidence type="ECO:0000256" key="6">
    <source>
        <dbReference type="ARBA" id="ARBA00022801"/>
    </source>
</evidence>
<evidence type="ECO:0000313" key="12">
    <source>
        <dbReference type="Proteomes" id="UP000838412"/>
    </source>
</evidence>
<comment type="subcellular location">
    <subcellularLocation>
        <location evidence="1">Endoplasmic reticulum</location>
    </subcellularLocation>
    <subcellularLocation>
        <location evidence="2">Lipid droplet</location>
    </subcellularLocation>
</comment>
<comment type="similarity">
    <text evidence="3">Belongs to the AB hydrolase superfamily. LDAH family.</text>
</comment>
<accession>A0A8K0EJW3</accession>
<dbReference type="OrthoDB" id="448051at2759"/>
<dbReference type="GO" id="GO:0035356">
    <property type="term" value="P:intracellular triglyceride homeostasis"/>
    <property type="evidence" value="ECO:0007669"/>
    <property type="project" value="UniProtKB-ARBA"/>
</dbReference>
<dbReference type="GO" id="GO:0042632">
    <property type="term" value="P:cholesterol homeostasis"/>
    <property type="evidence" value="ECO:0007669"/>
    <property type="project" value="UniProtKB-ARBA"/>
</dbReference>
<evidence type="ECO:0000256" key="8">
    <source>
        <dbReference type="ARBA" id="ARBA00031924"/>
    </source>
</evidence>
<gene>
    <name evidence="11" type="primary">LDAH</name>
    <name evidence="11" type="ORF">BLAG_LOCUS14943</name>
</gene>
<sequence length="329" mass="37166">MSFSRHIVKRMTQMLVPKIRSEYPCVDGIRTHVMKCGDFPADQGKKLLYLIIPGNPGVVGYYDKFMRELYRAHGGRIPVWGMAHAGHVILPDDIIKENSGASKGTYGFKDQIAHKIAFVKNHVPRDTQLVLIGHSVGCYMVLEILKHCPEVDVLKGVQLLPMIERMKETPNGSRLAPSTYFRWLAVFVAFLLSFLPDVAKRWLLKLYFLGRKLDEGAVEASLNLFDPNVTNNSIFMGWQELSLVREPDLQCIGQHLDKLIFYYGVTDGWAPVSFYQRMKNTFPQGDIHLCDRGIQHAFCLEQSAEMAGMVAEWIEQATAAEGGRPLHTG</sequence>
<keyword evidence="7" id="KW-0256">Endoplasmic reticulum</keyword>
<evidence type="ECO:0000256" key="9">
    <source>
        <dbReference type="ARBA" id="ARBA00039150"/>
    </source>
</evidence>
<dbReference type="InterPro" id="IPR019363">
    <property type="entry name" value="LDAH"/>
</dbReference>
<evidence type="ECO:0000256" key="3">
    <source>
        <dbReference type="ARBA" id="ARBA00008300"/>
    </source>
</evidence>
<dbReference type="SUPFAM" id="SSF53474">
    <property type="entry name" value="alpha/beta-Hydrolases"/>
    <property type="match status" value="1"/>
</dbReference>
<name>A0A8K0EJW3_BRALA</name>
<dbReference type="Gene3D" id="3.40.50.1820">
    <property type="entry name" value="alpha/beta hydrolase"/>
    <property type="match status" value="1"/>
</dbReference>
<dbReference type="FunFam" id="3.40.50.1820:FF:000068">
    <property type="entry name" value="Lipid droplet associated hydrolase"/>
    <property type="match status" value="1"/>
</dbReference>